<comment type="caution">
    <text evidence="9">The sequence shown here is derived from an EMBL/GenBank/DDBJ whole genome shotgun (WGS) entry which is preliminary data.</text>
</comment>
<evidence type="ECO:0000256" key="5">
    <source>
        <dbReference type="ARBA" id="ARBA00023163"/>
    </source>
</evidence>
<comment type="function">
    <text evidence="8">Component of the Mediator complex, a coactivator involved in the regulated transcription of nearly all RNA polymerase II-dependent genes. Mediator functions as a bridge to convey information from gene-specific regulatory proteins to the basal RNA polymerase II transcription machinery. Mediator is recruited to promoters by direct interactions with regulatory proteins and serves as a scaffold for the assembly of a functional preinitiation complex with RNA polymerase II and the general transcription factors.</text>
</comment>
<dbReference type="Gene3D" id="2.40.320.10">
    <property type="entry name" value="Hypothetical Protein Pfu-838710-001"/>
    <property type="match status" value="1"/>
</dbReference>
<keyword evidence="8" id="KW-0010">Activator</keyword>
<evidence type="ECO:0000256" key="2">
    <source>
        <dbReference type="ARBA" id="ARBA00009814"/>
    </source>
</evidence>
<evidence type="ECO:0000256" key="6">
    <source>
        <dbReference type="ARBA" id="ARBA00023242"/>
    </source>
</evidence>
<comment type="subunit">
    <text evidence="8">Component of the Mediator complex.</text>
</comment>
<dbReference type="EMBL" id="JAFCIX010000501">
    <property type="protein sequence ID" value="KAH6588533.1"/>
    <property type="molecule type" value="Genomic_DNA"/>
</dbReference>
<evidence type="ECO:0000256" key="7">
    <source>
        <dbReference type="ARBA" id="ARBA00032012"/>
    </source>
</evidence>
<comment type="similarity">
    <text evidence="2 8">Belongs to the Mediator complex subunit 18 family.</text>
</comment>
<keyword evidence="10" id="KW-1185">Reference proteome</keyword>
<evidence type="ECO:0000256" key="1">
    <source>
        <dbReference type="ARBA" id="ARBA00004123"/>
    </source>
</evidence>
<evidence type="ECO:0000313" key="10">
    <source>
        <dbReference type="Proteomes" id="UP001648503"/>
    </source>
</evidence>
<keyword evidence="4 8" id="KW-0805">Transcription regulation</keyword>
<dbReference type="InterPro" id="IPR019095">
    <property type="entry name" value="Mediator_Med18"/>
</dbReference>
<comment type="subcellular location">
    <subcellularLocation>
        <location evidence="1 8">Nucleus</location>
    </subcellularLocation>
</comment>
<keyword evidence="5 8" id="KW-0804">Transcription</keyword>
<evidence type="ECO:0000256" key="4">
    <source>
        <dbReference type="ARBA" id="ARBA00023015"/>
    </source>
</evidence>
<keyword evidence="6 8" id="KW-0539">Nucleus</keyword>
<evidence type="ECO:0000256" key="8">
    <source>
        <dbReference type="RuleBase" id="RU364150"/>
    </source>
</evidence>
<organism evidence="9 10">
    <name type="scientific">Batrachochytrium salamandrivorans</name>
    <dbReference type="NCBI Taxonomy" id="1357716"/>
    <lineage>
        <taxon>Eukaryota</taxon>
        <taxon>Fungi</taxon>
        <taxon>Fungi incertae sedis</taxon>
        <taxon>Chytridiomycota</taxon>
        <taxon>Chytridiomycota incertae sedis</taxon>
        <taxon>Chytridiomycetes</taxon>
        <taxon>Rhizophydiales</taxon>
        <taxon>Rhizophydiales incertae sedis</taxon>
        <taxon>Batrachochytrium</taxon>
    </lineage>
</organism>
<sequence length="254" mass="27959">MTTVTGSSRSHLKITPMLSSSSSSSLAGNAGGRTFQCSLYGELPHAGLGRLLERLVGLCGETEHLGLARFCEHHICFLPAVQTPFGPARNDDVLLRLHATVFDKAGNFIDFPSRKWSLLHLSAAEPPKPGQRLANHRAVHCTTPTGDVIKYLEMLGYKFGFEVVRRGFAFVFGNIKITIFRLYQIQEQFRVSSAVPIHPQSTTWTVEAISPIAGQEHVVRMSEELFQFSAHLSGLVSLAVVDHVCLQNSIKYVG</sequence>
<gene>
    <name evidence="8" type="primary">MED18</name>
    <name evidence="9" type="ORF">BASA50_010660</name>
</gene>
<evidence type="ECO:0000313" key="9">
    <source>
        <dbReference type="EMBL" id="KAH6588533.1"/>
    </source>
</evidence>
<dbReference type="Pfam" id="PF09637">
    <property type="entry name" value="Med18"/>
    <property type="match status" value="1"/>
</dbReference>
<accession>A0ABQ8EXU8</accession>
<dbReference type="Proteomes" id="UP001648503">
    <property type="component" value="Unassembled WGS sequence"/>
</dbReference>
<reference evidence="9 10" key="1">
    <citation type="submission" date="2021-02" db="EMBL/GenBank/DDBJ databases">
        <title>Variation within the Batrachochytrium salamandrivorans European outbreak.</title>
        <authorList>
            <person name="Kelly M."/>
            <person name="Pasmans F."/>
            <person name="Shea T.P."/>
            <person name="Munoz J.F."/>
            <person name="Carranza S."/>
            <person name="Cuomo C.A."/>
            <person name="Martel A."/>
        </authorList>
    </citation>
    <scope>NUCLEOTIDE SEQUENCE [LARGE SCALE GENOMIC DNA]</scope>
    <source>
        <strain evidence="9 10">AMFP18/2</strain>
    </source>
</reference>
<protein>
    <recommendedName>
        <fullName evidence="3 8">Mediator of RNA polymerase II transcription subunit 18</fullName>
    </recommendedName>
    <alternativeName>
        <fullName evidence="7 8">Mediator complex subunit 18</fullName>
    </alternativeName>
</protein>
<dbReference type="PANTHER" id="PTHR13321:SF2">
    <property type="entry name" value="MEDIATOR OF RNA POLYMERASE II TRANSCRIPTION SUBUNIT 18"/>
    <property type="match status" value="1"/>
</dbReference>
<evidence type="ECO:0000256" key="3">
    <source>
        <dbReference type="ARBA" id="ARBA00019612"/>
    </source>
</evidence>
<dbReference type="PANTHER" id="PTHR13321">
    <property type="entry name" value="MEDIATOR OF RNA POLYMERASE II TRANSCRIPTION, SUBUNIT 18"/>
    <property type="match status" value="1"/>
</dbReference>
<name>A0ABQ8EXU8_9FUNG</name>
<proteinExistence type="inferred from homology"/>